<dbReference type="RefSeq" id="WP_252956621.1">
    <property type="nucleotide sequence ID" value="NZ_JAFIRR010000257.1"/>
</dbReference>
<feature type="non-terminal residue" evidence="1">
    <location>
        <position position="1"/>
    </location>
</feature>
<reference evidence="1 2" key="1">
    <citation type="submission" date="2021-12" db="EMBL/GenBank/DDBJ databases">
        <title>Siccirubricoccus leaddurans sp. nov., a high concentration Zn2+ tolerance bacterium.</title>
        <authorList>
            <person name="Cao Y."/>
        </authorList>
    </citation>
    <scope>NUCLEOTIDE SEQUENCE [LARGE SCALE GENOMIC DNA]</scope>
    <source>
        <strain evidence="1 2">KC 17139</strain>
    </source>
</reference>
<protein>
    <submittedName>
        <fullName evidence="1">Uncharacterized protein</fullName>
    </submittedName>
</protein>
<keyword evidence="2" id="KW-1185">Reference proteome</keyword>
<comment type="caution">
    <text evidence="1">The sequence shown here is derived from an EMBL/GenBank/DDBJ whole genome shotgun (WGS) entry which is preliminary data.</text>
</comment>
<organism evidence="1 2">
    <name type="scientific">Siccirubricoccus soli</name>
    <dbReference type="NCBI Taxonomy" id="2899147"/>
    <lineage>
        <taxon>Bacteria</taxon>
        <taxon>Pseudomonadati</taxon>
        <taxon>Pseudomonadota</taxon>
        <taxon>Alphaproteobacteria</taxon>
        <taxon>Acetobacterales</taxon>
        <taxon>Roseomonadaceae</taxon>
        <taxon>Siccirubricoccus</taxon>
    </lineage>
</organism>
<sequence length="525" mass="53920">ALAAARAAAAALPEPARGEEAGYIEAFGGLPGGPLWLFGWMRPAAGPLFPCRIGTAGVLLPAGMAIAWMSRPDLPEGAVAFAAALDTAWRPDGDRPQPRLRFGAEGKAELRSLATTQWLDPAACAQRLVAASGGLQGPLLRPLLRLSAATNPWAPDAPDAAALGLKAQVDRLLVVPGFGALAMGWSLSQAEPLQPHLLRLGEEVLPLLPQSLSRLPRPDLLDAAGGAQAVTQAAGFVAVFRGQADPHALQEASLRFATPGGTGLGQRIAPTQLRVIGHSAAPEELMNIYPGLEHEPFFPELARALGAAGAAAALRAEPLTPLPRAPEALILALGPDRADAALLLSELGLLAARRPDLPALVLLLGTGAARAIALAGLGEIGAPAAVFALPDAAQAPHALPGILGALGTDRFALVGPGIFPSEAGWDALLDALATHSPLPLALPLRGQPARREGEGLGAFAWRQAEFLAWLREQPAPLGGMQSGALRLPAERQPVPAGATALPGRRRLPSRLTLAVDRVLASGGDG</sequence>
<name>A0ABT1DDE0_9PROT</name>
<dbReference type="EMBL" id="JAFIRR010000257">
    <property type="protein sequence ID" value="MCO6419948.1"/>
    <property type="molecule type" value="Genomic_DNA"/>
</dbReference>
<evidence type="ECO:0000313" key="2">
    <source>
        <dbReference type="Proteomes" id="UP001523392"/>
    </source>
</evidence>
<accession>A0ABT1DDE0</accession>
<evidence type="ECO:0000313" key="1">
    <source>
        <dbReference type="EMBL" id="MCO6419948.1"/>
    </source>
</evidence>
<proteinExistence type="predicted"/>
<dbReference type="Proteomes" id="UP001523392">
    <property type="component" value="Unassembled WGS sequence"/>
</dbReference>
<gene>
    <name evidence="1" type="ORF">JYK14_27855</name>
</gene>